<comment type="pathway">
    <text evidence="1">Nucleoside biosynthesis; alpha-ribazole biosynthesis; alpha-ribazole from 5,6-dimethylbenzimidazole: step 1/2.</text>
</comment>
<comment type="catalytic activity">
    <reaction evidence="9">
        <text>5,6-dimethylbenzimidazole + nicotinate beta-D-ribonucleotide = alpha-ribazole 5'-phosphate + nicotinate + H(+)</text>
        <dbReference type="Rhea" id="RHEA:11196"/>
        <dbReference type="ChEBI" id="CHEBI:15378"/>
        <dbReference type="ChEBI" id="CHEBI:15890"/>
        <dbReference type="ChEBI" id="CHEBI:32544"/>
        <dbReference type="ChEBI" id="CHEBI:57502"/>
        <dbReference type="ChEBI" id="CHEBI:57918"/>
        <dbReference type="EC" id="2.4.2.21"/>
    </reaction>
</comment>
<dbReference type="PANTHER" id="PTHR43463:SF1">
    <property type="entry name" value="NICOTINATE-NUCLEOTIDE--DIMETHYLBENZIMIDAZOLE PHOSPHORIBOSYLTRANSFERASE"/>
    <property type="match status" value="1"/>
</dbReference>
<proteinExistence type="inferred from homology"/>
<sequence>MTAPFQTLDAFRSLIAELPGPDADALEAARARNARLVKPVGALGRMEDLAIWYAGWRGSEVPVVDQPQIVIFAATHGVAERGISAHRAAATREMVENFALGGAAINQLAQSVRAMLQMVELELDHPSQDISAGPALSEEDLLAALRRGWDAVNPHADLLVPGDMAVGNTTCAAAMAAALYGGDPARWVGKDGAMDDAALARKVELVETALRQQPDATSADPLKVLQGLGGRDIAAMTGAIVAARAQGTPVILDSYACCAAAAVLAALDPAAIDHVVAGQQGAEPGQGLLLENLGLEPLLSLGLNMGEGCGGALAIGVIRSAVACHAGMIEREEVI</sequence>
<accession>A0A291LWX0</accession>
<dbReference type="UniPathway" id="UPA00061">
    <property type="reaction ID" value="UER00516"/>
</dbReference>
<evidence type="ECO:0000313" key="11">
    <source>
        <dbReference type="Proteomes" id="UP000219050"/>
    </source>
</evidence>
<evidence type="ECO:0000256" key="6">
    <source>
        <dbReference type="ARBA" id="ARBA00022676"/>
    </source>
</evidence>
<organism evidence="10 11">
    <name type="scientific">Pacificitalea manganoxidans</name>
    <dbReference type="NCBI Taxonomy" id="1411902"/>
    <lineage>
        <taxon>Bacteria</taxon>
        <taxon>Pseudomonadati</taxon>
        <taxon>Pseudomonadota</taxon>
        <taxon>Alphaproteobacteria</taxon>
        <taxon>Rhodobacterales</taxon>
        <taxon>Paracoccaceae</taxon>
        <taxon>Pacificitalea</taxon>
    </lineage>
</organism>
<dbReference type="Proteomes" id="UP000219050">
    <property type="component" value="Chromosome"/>
</dbReference>
<dbReference type="SUPFAM" id="SSF52733">
    <property type="entry name" value="Nicotinate mononucleotide:5,6-dimethylbenzimidazole phosphoribosyltransferase (CobT)"/>
    <property type="match status" value="1"/>
</dbReference>
<name>A0A291LWX0_9RHOB</name>
<dbReference type="AlphaFoldDB" id="A0A291LWX0"/>
<dbReference type="InterPro" id="IPR003200">
    <property type="entry name" value="Nict_dMeBzImd_PRibTrfase"/>
</dbReference>
<dbReference type="OrthoDB" id="9781491at2"/>
<dbReference type="EMBL" id="CP021404">
    <property type="protein sequence ID" value="ATI41192.1"/>
    <property type="molecule type" value="Genomic_DNA"/>
</dbReference>
<evidence type="ECO:0000256" key="5">
    <source>
        <dbReference type="ARBA" id="ARBA00022573"/>
    </source>
</evidence>
<dbReference type="CDD" id="cd02439">
    <property type="entry name" value="DMB-PRT_CobT"/>
    <property type="match status" value="1"/>
</dbReference>
<dbReference type="EC" id="2.4.2.21" evidence="3"/>
<dbReference type="GO" id="GO:0008939">
    <property type="term" value="F:nicotinate-nucleotide-dimethylbenzimidazole phosphoribosyltransferase activity"/>
    <property type="evidence" value="ECO:0007669"/>
    <property type="project" value="UniProtKB-EC"/>
</dbReference>
<protein>
    <recommendedName>
        <fullName evidence="4">Nicotinate-nucleotide--dimethylbenzimidazole phosphoribosyltransferase</fullName>
        <ecNumber evidence="3">2.4.2.21</ecNumber>
    </recommendedName>
    <alternativeName>
        <fullName evidence="8">N(1)-alpha-phosphoribosyltransferase</fullName>
    </alternativeName>
</protein>
<evidence type="ECO:0000313" key="10">
    <source>
        <dbReference type="EMBL" id="ATI41192.1"/>
    </source>
</evidence>
<dbReference type="InterPro" id="IPR036087">
    <property type="entry name" value="Nict_dMeBzImd_PRibTrfase_sf"/>
</dbReference>
<evidence type="ECO:0000256" key="2">
    <source>
        <dbReference type="ARBA" id="ARBA00007110"/>
    </source>
</evidence>
<evidence type="ECO:0000256" key="1">
    <source>
        <dbReference type="ARBA" id="ARBA00005049"/>
    </source>
</evidence>
<dbReference type="NCBIfam" id="NF000996">
    <property type="entry name" value="PRK00105.1"/>
    <property type="match status" value="1"/>
</dbReference>
<evidence type="ECO:0000256" key="9">
    <source>
        <dbReference type="ARBA" id="ARBA00047340"/>
    </source>
</evidence>
<keyword evidence="7 10" id="KW-0808">Transferase</keyword>
<evidence type="ECO:0000256" key="3">
    <source>
        <dbReference type="ARBA" id="ARBA00011991"/>
    </source>
</evidence>
<keyword evidence="5" id="KW-0169">Cobalamin biosynthesis</keyword>
<dbReference type="GO" id="GO:0009236">
    <property type="term" value="P:cobalamin biosynthetic process"/>
    <property type="evidence" value="ECO:0007669"/>
    <property type="project" value="UniProtKB-KW"/>
</dbReference>
<dbReference type="Gene3D" id="1.10.1610.10">
    <property type="match status" value="1"/>
</dbReference>
<dbReference type="InterPro" id="IPR023195">
    <property type="entry name" value="Nict_dMeBzImd_PRibTrfase_N"/>
</dbReference>
<evidence type="ECO:0000256" key="7">
    <source>
        <dbReference type="ARBA" id="ARBA00022679"/>
    </source>
</evidence>
<dbReference type="Pfam" id="PF02277">
    <property type="entry name" value="DBI_PRT"/>
    <property type="match status" value="1"/>
</dbReference>
<evidence type="ECO:0000256" key="4">
    <source>
        <dbReference type="ARBA" id="ARBA00015486"/>
    </source>
</evidence>
<dbReference type="RefSeq" id="WP_097372719.1">
    <property type="nucleotide sequence ID" value="NZ_CP021404.1"/>
</dbReference>
<keyword evidence="11" id="KW-1185">Reference proteome</keyword>
<dbReference type="Gene3D" id="3.40.50.10210">
    <property type="match status" value="1"/>
</dbReference>
<keyword evidence="6 10" id="KW-0328">Glycosyltransferase</keyword>
<comment type="similarity">
    <text evidence="2">Belongs to the CobT family.</text>
</comment>
<reference evidence="10 11" key="1">
    <citation type="submission" date="2017-05" db="EMBL/GenBank/DDBJ databases">
        <title>Comparative genomic and metabolic analysis of manganese-oxidizing mechanisms in Celeribater manganoxidans DY25T: its adaption to the environment of polymetallic nodule.</title>
        <authorList>
            <person name="Wang X."/>
        </authorList>
    </citation>
    <scope>NUCLEOTIDE SEQUENCE [LARGE SCALE GENOMIC DNA]</scope>
    <source>
        <strain evidence="10 11">DY25</strain>
    </source>
</reference>
<gene>
    <name evidence="10" type="ORF">CBW24_03695</name>
</gene>
<dbReference type="KEGG" id="cmag:CBW24_03695"/>
<dbReference type="PANTHER" id="PTHR43463">
    <property type="entry name" value="NICOTINATE-NUCLEOTIDE--DIMETHYLBENZIMIDAZOLE PHOSPHORIBOSYLTRANSFERASE"/>
    <property type="match status" value="1"/>
</dbReference>
<evidence type="ECO:0000256" key="8">
    <source>
        <dbReference type="ARBA" id="ARBA00030686"/>
    </source>
</evidence>